<gene>
    <name evidence="4" type="ORF">MMA15_12385</name>
</gene>
<dbReference type="Proteomes" id="UP001166784">
    <property type="component" value="Unassembled WGS sequence"/>
</dbReference>
<dbReference type="Pfam" id="PF05239">
    <property type="entry name" value="PRC"/>
    <property type="match status" value="1"/>
</dbReference>
<feature type="region of interest" description="Disordered" evidence="1">
    <location>
        <begin position="112"/>
        <end position="181"/>
    </location>
</feature>
<protein>
    <submittedName>
        <fullName evidence="4">PRC and DUF2382 domain-containing protein</fullName>
    </submittedName>
</protein>
<reference evidence="4" key="2">
    <citation type="journal article" date="2023" name="Int. J. Syst. Evol. Microbiol.">
        <title>Streptomyces marispadix sp. nov., isolated from marine beach sediment of the Northern Coast of Portugal.</title>
        <authorList>
            <person name="dos Santos J.D.N."/>
            <person name="Vitorino I.R."/>
            <person name="Kallscheuer N."/>
            <person name="Srivastava A."/>
            <person name="Krautwurst S."/>
            <person name="Marz M."/>
            <person name="Jogler C."/>
            <person name="Lobo Da Cunha A."/>
            <person name="Catita J."/>
            <person name="Goncalves H."/>
            <person name="Gonzalez I."/>
            <person name="Reyes F."/>
            <person name="Lage O.M."/>
        </authorList>
    </citation>
    <scope>NUCLEOTIDE SEQUENCE</scope>
    <source>
        <strain evidence="4">M600PL45_2</strain>
    </source>
</reference>
<dbReference type="InterPro" id="IPR027275">
    <property type="entry name" value="PRC-brl_dom"/>
</dbReference>
<name>A0ABS9SY84_9ACTN</name>
<evidence type="ECO:0000313" key="5">
    <source>
        <dbReference type="Proteomes" id="UP001166784"/>
    </source>
</evidence>
<reference evidence="4" key="1">
    <citation type="submission" date="2022-03" db="EMBL/GenBank/DDBJ databases">
        <authorList>
            <person name="Santos J.D.N."/>
            <person name="Kallscheuer N."/>
            <person name="Jogler C."/>
            <person name="Lage O.M."/>
        </authorList>
    </citation>
    <scope>NUCLEOTIDE SEQUENCE</scope>
    <source>
        <strain evidence="4">M600PL45_2</strain>
    </source>
</reference>
<dbReference type="InterPro" id="IPR019060">
    <property type="entry name" value="DUF2382"/>
</dbReference>
<accession>A0ABS9SY84</accession>
<dbReference type="Pfam" id="PF09557">
    <property type="entry name" value="DUF2382"/>
    <property type="match status" value="1"/>
</dbReference>
<keyword evidence="5" id="KW-1185">Reference proteome</keyword>
<dbReference type="InterPro" id="IPR014747">
    <property type="entry name" value="Bac_photo_RC_H_C"/>
</dbReference>
<feature type="domain" description="PRC-barrel" evidence="2">
    <location>
        <begin position="14"/>
        <end position="73"/>
    </location>
</feature>
<dbReference type="SUPFAM" id="SSF50346">
    <property type="entry name" value="PRC-barrel domain"/>
    <property type="match status" value="1"/>
</dbReference>
<feature type="compositionally biased region" description="Low complexity" evidence="1">
    <location>
        <begin position="140"/>
        <end position="151"/>
    </location>
</feature>
<comment type="caution">
    <text evidence="4">The sequence shown here is derived from an EMBL/GenBank/DDBJ whole genome shotgun (WGS) entry which is preliminary data.</text>
</comment>
<dbReference type="Gene3D" id="3.90.50.10">
    <property type="entry name" value="Photosynthetic Reaction Center, subunit H, domain 2"/>
    <property type="match status" value="1"/>
</dbReference>
<dbReference type="InterPro" id="IPR052967">
    <property type="entry name" value="Stress_Response_Assoc"/>
</dbReference>
<evidence type="ECO:0000313" key="4">
    <source>
        <dbReference type="EMBL" id="MCH6161168.1"/>
    </source>
</evidence>
<dbReference type="PANTHER" id="PTHR38463">
    <property type="entry name" value="STRESS RESPONSE PROTEIN YSNF"/>
    <property type="match status" value="1"/>
</dbReference>
<feature type="domain" description="DUF2382" evidence="3">
    <location>
        <begin position="179"/>
        <end position="291"/>
    </location>
</feature>
<dbReference type="InterPro" id="IPR011033">
    <property type="entry name" value="PRC_barrel-like_sf"/>
</dbReference>
<evidence type="ECO:0000256" key="1">
    <source>
        <dbReference type="SAM" id="MobiDB-lite"/>
    </source>
</evidence>
<evidence type="ECO:0000259" key="2">
    <source>
        <dbReference type="Pfam" id="PF05239"/>
    </source>
</evidence>
<evidence type="ECO:0000259" key="3">
    <source>
        <dbReference type="Pfam" id="PF09557"/>
    </source>
</evidence>
<dbReference type="PANTHER" id="PTHR38463:SF1">
    <property type="entry name" value="STRESS RESPONSE PROTEIN YSNF"/>
    <property type="match status" value="1"/>
</dbReference>
<organism evidence="4 5">
    <name type="scientific">Streptomyces marispadix</name>
    <dbReference type="NCBI Taxonomy" id="2922868"/>
    <lineage>
        <taxon>Bacteria</taxon>
        <taxon>Bacillati</taxon>
        <taxon>Actinomycetota</taxon>
        <taxon>Actinomycetes</taxon>
        <taxon>Kitasatosporales</taxon>
        <taxon>Streptomycetaceae</taxon>
        <taxon>Streptomyces</taxon>
    </lineage>
</organism>
<dbReference type="EMBL" id="JAKWJU010000002">
    <property type="protein sequence ID" value="MCH6161168.1"/>
    <property type="molecule type" value="Genomic_DNA"/>
</dbReference>
<sequence>MISQEQIPAVVDHMIYDPDGKKIGEARHVFLDERTGEPEWATVRTGLFGTQETFVPIHEGRVVGDNIEVPFRRTQVKDAPHMDVSKGRLTEQQERELYSFYGLAWDGTAAPGDETAGAAGTQQAPGADTSAGAGTGAAGAAGAAGTASTGTRAYERTGADTGAGAGAGTAGFATGQDAMTRSEEHLRVGTERFETGRARLLKYVVTEEVEQTVPVRHEEVRIEREPITEANRDDALSGPAISEDSYEVVLHDERPVVETEAVPVERIRLVTEEHVDQETVRGTVRKERIEVEGIDDTSSYGYGSTGTGTAA</sequence>
<dbReference type="RefSeq" id="WP_241059364.1">
    <property type="nucleotide sequence ID" value="NZ_JAKWJU010000002.1"/>
</dbReference>
<feature type="compositionally biased region" description="Low complexity" evidence="1">
    <location>
        <begin position="115"/>
        <end position="132"/>
    </location>
</feature>
<proteinExistence type="predicted"/>